<feature type="domain" description="HAMP" evidence="18">
    <location>
        <begin position="303"/>
        <end position="354"/>
    </location>
</feature>
<keyword evidence="15" id="KW-0472">Membrane</keyword>
<comment type="subunit">
    <text evidence="11">At low DSF concentrations, interacts with RpfF.</text>
</comment>
<comment type="caution">
    <text evidence="19">The sequence shown here is derived from an EMBL/GenBank/DDBJ whole genome shotgun (WGS) entry which is preliminary data.</text>
</comment>
<keyword evidence="5" id="KW-0808">Transferase</keyword>
<feature type="coiled-coil region" evidence="14">
    <location>
        <begin position="48"/>
        <end position="75"/>
    </location>
</feature>
<keyword evidence="14" id="KW-0175">Coiled coil</keyword>
<evidence type="ECO:0000256" key="11">
    <source>
        <dbReference type="ARBA" id="ARBA00064003"/>
    </source>
</evidence>
<feature type="domain" description="Histidine kinase" evidence="16">
    <location>
        <begin position="376"/>
        <end position="596"/>
    </location>
</feature>
<dbReference type="AlphaFoldDB" id="A0A9X3CHB3"/>
<keyword evidence="6" id="KW-0547">Nucleotide-binding</keyword>
<dbReference type="GO" id="GO:0000155">
    <property type="term" value="F:phosphorelay sensor kinase activity"/>
    <property type="evidence" value="ECO:0007669"/>
    <property type="project" value="InterPro"/>
</dbReference>
<dbReference type="InterPro" id="IPR011006">
    <property type="entry name" value="CheY-like_superfamily"/>
</dbReference>
<dbReference type="SUPFAM" id="SSF52172">
    <property type="entry name" value="CheY-like"/>
    <property type="match status" value="1"/>
</dbReference>
<keyword evidence="8" id="KW-0378">Hydrolase</keyword>
<comment type="catalytic activity">
    <reaction evidence="1">
        <text>ATP + protein L-histidine = ADP + protein N-phospho-L-histidine.</text>
        <dbReference type="EC" id="2.7.13.3"/>
    </reaction>
</comment>
<reference evidence="19" key="1">
    <citation type="submission" date="2022-02" db="EMBL/GenBank/DDBJ databases">
        <title>Vibrio sp. nov., a new bacterium isolated from Bohai sea, China.</title>
        <authorList>
            <person name="Yuan Y."/>
        </authorList>
    </citation>
    <scope>NUCLEOTIDE SEQUENCE</scope>
    <source>
        <strain evidence="19">DBSS07</strain>
    </source>
</reference>
<dbReference type="SUPFAM" id="SSF55874">
    <property type="entry name" value="ATPase domain of HSP90 chaperone/DNA topoisomerase II/histidine kinase"/>
    <property type="match status" value="1"/>
</dbReference>
<evidence type="ECO:0000256" key="12">
    <source>
        <dbReference type="ARBA" id="ARBA00068150"/>
    </source>
</evidence>
<dbReference type="CDD" id="cd17546">
    <property type="entry name" value="REC_hyHK_CKI1_RcsC-like"/>
    <property type="match status" value="1"/>
</dbReference>
<evidence type="ECO:0000256" key="9">
    <source>
        <dbReference type="ARBA" id="ARBA00022840"/>
    </source>
</evidence>
<dbReference type="PANTHER" id="PTHR45339">
    <property type="entry name" value="HYBRID SIGNAL TRANSDUCTION HISTIDINE KINASE J"/>
    <property type="match status" value="1"/>
</dbReference>
<comment type="subcellular location">
    <subcellularLocation>
        <location evidence="2">Membrane</location>
    </subcellularLocation>
</comment>
<dbReference type="Pfam" id="PF00072">
    <property type="entry name" value="Response_reg"/>
    <property type="match status" value="1"/>
</dbReference>
<evidence type="ECO:0000259" key="16">
    <source>
        <dbReference type="PROSITE" id="PS50109"/>
    </source>
</evidence>
<dbReference type="InterPro" id="IPR036890">
    <property type="entry name" value="HATPase_C_sf"/>
</dbReference>
<dbReference type="SUPFAM" id="SSF47384">
    <property type="entry name" value="Homodimeric domain of signal transducing histidine kinase"/>
    <property type="match status" value="1"/>
</dbReference>
<evidence type="ECO:0000256" key="10">
    <source>
        <dbReference type="ARBA" id="ARBA00023012"/>
    </source>
</evidence>
<dbReference type="Gene3D" id="3.30.565.10">
    <property type="entry name" value="Histidine kinase-like ATPase, C-terminal domain"/>
    <property type="match status" value="1"/>
</dbReference>
<dbReference type="GO" id="GO:0016020">
    <property type="term" value="C:membrane"/>
    <property type="evidence" value="ECO:0007669"/>
    <property type="project" value="UniProtKB-SubCell"/>
</dbReference>
<dbReference type="EC" id="2.7.13.3" evidence="3"/>
<accession>A0A9X3CHB3</accession>
<dbReference type="SMART" id="SM00387">
    <property type="entry name" value="HATPase_c"/>
    <property type="match status" value="1"/>
</dbReference>
<gene>
    <name evidence="19" type="ORF">MD483_18735</name>
</gene>
<name>A0A9X3CHB3_9VIBR</name>
<dbReference type="Pfam" id="PF00512">
    <property type="entry name" value="HisKA"/>
    <property type="match status" value="1"/>
</dbReference>
<evidence type="ECO:0000256" key="1">
    <source>
        <dbReference type="ARBA" id="ARBA00000085"/>
    </source>
</evidence>
<keyword evidence="4 13" id="KW-0597">Phosphoprotein</keyword>
<evidence type="ECO:0000256" key="8">
    <source>
        <dbReference type="ARBA" id="ARBA00022801"/>
    </source>
</evidence>
<dbReference type="Pfam" id="PF02518">
    <property type="entry name" value="HATPase_c"/>
    <property type="match status" value="1"/>
</dbReference>
<dbReference type="RefSeq" id="WP_265688927.1">
    <property type="nucleotide sequence ID" value="NZ_JAKRRX010000148.1"/>
</dbReference>
<feature type="modified residue" description="4-aspartylphosphate" evidence="13">
    <location>
        <position position="788"/>
    </location>
</feature>
<dbReference type="Proteomes" id="UP001155586">
    <property type="component" value="Unassembled WGS sequence"/>
</dbReference>
<evidence type="ECO:0000256" key="6">
    <source>
        <dbReference type="ARBA" id="ARBA00022741"/>
    </source>
</evidence>
<evidence type="ECO:0000256" key="7">
    <source>
        <dbReference type="ARBA" id="ARBA00022777"/>
    </source>
</evidence>
<keyword evidence="10" id="KW-0902">Two-component regulatory system</keyword>
<dbReference type="InterPro" id="IPR003661">
    <property type="entry name" value="HisK_dim/P_dom"/>
</dbReference>
<feature type="domain" description="Response regulatory" evidence="17">
    <location>
        <begin position="738"/>
        <end position="858"/>
    </location>
</feature>
<evidence type="ECO:0000256" key="5">
    <source>
        <dbReference type="ARBA" id="ARBA00022679"/>
    </source>
</evidence>
<evidence type="ECO:0000256" key="2">
    <source>
        <dbReference type="ARBA" id="ARBA00004370"/>
    </source>
</evidence>
<feature type="transmembrane region" description="Helical" evidence="15">
    <location>
        <begin position="280"/>
        <end position="303"/>
    </location>
</feature>
<dbReference type="CDD" id="cd16922">
    <property type="entry name" value="HATPase_EvgS-ArcB-TorS-like"/>
    <property type="match status" value="1"/>
</dbReference>
<evidence type="ECO:0000259" key="18">
    <source>
        <dbReference type="PROSITE" id="PS50885"/>
    </source>
</evidence>
<dbReference type="InterPro" id="IPR003660">
    <property type="entry name" value="HAMP_dom"/>
</dbReference>
<dbReference type="Gene3D" id="6.10.340.10">
    <property type="match status" value="1"/>
</dbReference>
<evidence type="ECO:0000256" key="3">
    <source>
        <dbReference type="ARBA" id="ARBA00012438"/>
    </source>
</evidence>
<evidence type="ECO:0000256" key="4">
    <source>
        <dbReference type="ARBA" id="ARBA00022553"/>
    </source>
</evidence>
<dbReference type="CDD" id="cd00082">
    <property type="entry name" value="HisKA"/>
    <property type="match status" value="1"/>
</dbReference>
<keyword evidence="15" id="KW-1133">Transmembrane helix</keyword>
<evidence type="ECO:0000259" key="17">
    <source>
        <dbReference type="PROSITE" id="PS50110"/>
    </source>
</evidence>
<proteinExistence type="predicted"/>
<dbReference type="PROSITE" id="PS50885">
    <property type="entry name" value="HAMP"/>
    <property type="match status" value="1"/>
</dbReference>
<dbReference type="Gene3D" id="3.40.50.2300">
    <property type="match status" value="1"/>
</dbReference>
<dbReference type="InterPro" id="IPR004358">
    <property type="entry name" value="Sig_transdc_His_kin-like_C"/>
</dbReference>
<sequence>MAVICGFAVHAILSIQERLHTYTVITEKVHSLNTFNTISQSFYDLLVKRLTREQSADLSQQVELLQAELNRLAQQAHTELHTHHGVVATNIVLLQIDDLRYLVDDIQNAESSEIVDLGNLVFDVLVELSDEIHKISSHTVEPTIHQLDLVYSDLSWFLFWMKKEAWVAQSVARKNIAFQRYAPDYYQATERQQYYLDKFIVGADNEQLKALVSLFSQKEFRQGSVVKERMLVNKISPAEIGQYIVNLEQRYVMVSNQIGLFTQHMSDQLATTISQNRKDVFYISGAAIAVTLFLVIWGASTLYRINSKLHKILATMGRISSNNAKKIDIDGRDEFSRFARGLNRIISEQKRYEQDLIDAKESAIAANKAKSAFLENMSHEIRTPLNGIIGMTEILSESHLNSSQKDVLQDIDTSSQSLLVLLNDILDLSKIESGNLVLAPNEIDLREVVYDSVNMVSARALTKHIELTVDIDESMPDRVKADEFRVKQVLMNLLSNAVKFTTNGFITTKVEYKESPLSPAITFSVIDSGVGIDSDKLATIFKPFTQEDGSITRRYGGTGLGLTICRQLIDLMEGEIQVESTKGLGSCFSFTVPVKIPLEQSPQTSLDLSALIVTHDSVYSDSLAAECRRFGVDVALVSSVDELYDGAFDVVLYCQVHDKSSRRDIHTLRGRYGSAEIIACQHHLFISPEVASLVSATIILPVLGQRLLKTLTKITRRTEYVDTPIEVSTELPAPPCKRILIVEDNLMNQKIASFFLDKIGIEYSIASNGQEALDAVTSGGEYIAVLMDCMMPIMDGLTATKKIREWEASNGKEKLPIIALTASVLDEEIESCFAAGMDAYLPKPYKSQQLFDVFNELKLA</sequence>
<dbReference type="SMART" id="SM00448">
    <property type="entry name" value="REC"/>
    <property type="match status" value="1"/>
</dbReference>
<dbReference type="InterPro" id="IPR001789">
    <property type="entry name" value="Sig_transdc_resp-reg_receiver"/>
</dbReference>
<dbReference type="InterPro" id="IPR036097">
    <property type="entry name" value="HisK_dim/P_sf"/>
</dbReference>
<evidence type="ECO:0000256" key="15">
    <source>
        <dbReference type="SAM" id="Phobius"/>
    </source>
</evidence>
<dbReference type="Gene3D" id="1.10.287.130">
    <property type="match status" value="1"/>
</dbReference>
<keyword evidence="9 19" id="KW-0067">ATP-binding</keyword>
<dbReference type="InterPro" id="IPR005467">
    <property type="entry name" value="His_kinase_dom"/>
</dbReference>
<dbReference type="SMART" id="SM00388">
    <property type="entry name" value="HisKA"/>
    <property type="match status" value="1"/>
</dbReference>
<dbReference type="GO" id="GO:0016787">
    <property type="term" value="F:hydrolase activity"/>
    <property type="evidence" value="ECO:0007669"/>
    <property type="project" value="UniProtKB-KW"/>
</dbReference>
<protein>
    <recommendedName>
        <fullName evidence="12">Sensory/regulatory protein RpfC</fullName>
        <ecNumber evidence="3">2.7.13.3</ecNumber>
    </recommendedName>
</protein>
<organism evidence="19 20">
    <name type="scientific">Vibrio paucivorans</name>
    <dbReference type="NCBI Taxonomy" id="2829489"/>
    <lineage>
        <taxon>Bacteria</taxon>
        <taxon>Pseudomonadati</taxon>
        <taxon>Pseudomonadota</taxon>
        <taxon>Gammaproteobacteria</taxon>
        <taxon>Vibrionales</taxon>
        <taxon>Vibrionaceae</taxon>
        <taxon>Vibrio</taxon>
    </lineage>
</organism>
<dbReference type="EMBL" id="JAKRRX010000148">
    <property type="protein sequence ID" value="MCW8335852.1"/>
    <property type="molecule type" value="Genomic_DNA"/>
</dbReference>
<dbReference type="FunFam" id="3.30.565.10:FF:000010">
    <property type="entry name" value="Sensor histidine kinase RcsC"/>
    <property type="match status" value="1"/>
</dbReference>
<dbReference type="PRINTS" id="PR00344">
    <property type="entry name" value="BCTRLSENSOR"/>
</dbReference>
<dbReference type="FunFam" id="1.10.287.130:FF:000002">
    <property type="entry name" value="Two-component osmosensing histidine kinase"/>
    <property type="match status" value="1"/>
</dbReference>
<keyword evidence="15" id="KW-0812">Transmembrane</keyword>
<keyword evidence="20" id="KW-1185">Reference proteome</keyword>
<evidence type="ECO:0000256" key="14">
    <source>
        <dbReference type="SAM" id="Coils"/>
    </source>
</evidence>
<dbReference type="PROSITE" id="PS50110">
    <property type="entry name" value="RESPONSE_REGULATORY"/>
    <property type="match status" value="1"/>
</dbReference>
<keyword evidence="7" id="KW-0418">Kinase</keyword>
<evidence type="ECO:0000313" key="20">
    <source>
        <dbReference type="Proteomes" id="UP001155586"/>
    </source>
</evidence>
<dbReference type="GO" id="GO:0005524">
    <property type="term" value="F:ATP binding"/>
    <property type="evidence" value="ECO:0007669"/>
    <property type="project" value="UniProtKB-KW"/>
</dbReference>
<dbReference type="PROSITE" id="PS50109">
    <property type="entry name" value="HIS_KIN"/>
    <property type="match status" value="1"/>
</dbReference>
<dbReference type="InterPro" id="IPR003594">
    <property type="entry name" value="HATPase_dom"/>
</dbReference>
<dbReference type="PANTHER" id="PTHR45339:SF1">
    <property type="entry name" value="HYBRID SIGNAL TRANSDUCTION HISTIDINE KINASE J"/>
    <property type="match status" value="1"/>
</dbReference>
<evidence type="ECO:0000313" key="19">
    <source>
        <dbReference type="EMBL" id="MCW8335852.1"/>
    </source>
</evidence>
<evidence type="ECO:0000256" key="13">
    <source>
        <dbReference type="PROSITE-ProRule" id="PRU00169"/>
    </source>
</evidence>